<evidence type="ECO:0000259" key="1">
    <source>
        <dbReference type="Pfam" id="PF00542"/>
    </source>
</evidence>
<gene>
    <name evidence="2" type="ORF">GCM10010302_72980</name>
</gene>
<protein>
    <recommendedName>
        <fullName evidence="1">Large ribosomal subunit protein bL12 C-terminal domain-containing protein</fullName>
    </recommendedName>
</protein>
<dbReference type="EMBL" id="BAAABV010000032">
    <property type="protein sequence ID" value="GAA0323231.1"/>
    <property type="molecule type" value="Genomic_DNA"/>
</dbReference>
<organism evidence="2 3">
    <name type="scientific">Streptomyces polychromogenes</name>
    <dbReference type="NCBI Taxonomy" id="67342"/>
    <lineage>
        <taxon>Bacteria</taxon>
        <taxon>Bacillati</taxon>
        <taxon>Actinomycetota</taxon>
        <taxon>Actinomycetes</taxon>
        <taxon>Kitasatosporales</taxon>
        <taxon>Streptomycetaceae</taxon>
        <taxon>Streptomyces</taxon>
    </lineage>
</organism>
<name>A0ABN0W262_9ACTN</name>
<dbReference type="Proteomes" id="UP001501867">
    <property type="component" value="Unassembled WGS sequence"/>
</dbReference>
<sequence length="97" mass="10584">MNTLYVLLALLAAAGWITSTVTLRMRALQDRADRLERRLGLVLDHLGIEEPEPAGLDAVRALMREGRTVSAIKAYREITGAGLAEAKKAVESLDLKV</sequence>
<evidence type="ECO:0000313" key="3">
    <source>
        <dbReference type="Proteomes" id="UP001501867"/>
    </source>
</evidence>
<dbReference type="InterPro" id="IPR013823">
    <property type="entry name" value="Ribosomal_bL12_C"/>
</dbReference>
<reference evidence="2 3" key="1">
    <citation type="journal article" date="2019" name="Int. J. Syst. Evol. Microbiol.">
        <title>The Global Catalogue of Microorganisms (GCM) 10K type strain sequencing project: providing services to taxonomists for standard genome sequencing and annotation.</title>
        <authorList>
            <consortium name="The Broad Institute Genomics Platform"/>
            <consortium name="The Broad Institute Genome Sequencing Center for Infectious Disease"/>
            <person name="Wu L."/>
            <person name="Ma J."/>
        </authorList>
    </citation>
    <scope>NUCLEOTIDE SEQUENCE [LARGE SCALE GENOMIC DNA]</scope>
    <source>
        <strain evidence="2 3">JCM 4505</strain>
    </source>
</reference>
<dbReference type="InterPro" id="IPR014719">
    <property type="entry name" value="Ribosomal_bL12_C/ClpS-like"/>
</dbReference>
<proteinExistence type="predicted"/>
<dbReference type="Gene3D" id="3.30.1390.10">
    <property type="match status" value="1"/>
</dbReference>
<feature type="domain" description="Large ribosomal subunit protein bL12 C-terminal" evidence="1">
    <location>
        <begin position="69"/>
        <end position="94"/>
    </location>
</feature>
<accession>A0ABN0W262</accession>
<keyword evidence="3" id="KW-1185">Reference proteome</keyword>
<comment type="caution">
    <text evidence="2">The sequence shown here is derived from an EMBL/GenBank/DDBJ whole genome shotgun (WGS) entry which is preliminary data.</text>
</comment>
<dbReference type="RefSeq" id="WP_344169462.1">
    <property type="nucleotide sequence ID" value="NZ_BAAABV010000032.1"/>
</dbReference>
<evidence type="ECO:0000313" key="2">
    <source>
        <dbReference type="EMBL" id="GAA0323231.1"/>
    </source>
</evidence>
<dbReference type="Pfam" id="PF00542">
    <property type="entry name" value="Ribosomal_L12"/>
    <property type="match status" value="1"/>
</dbReference>